<keyword evidence="3 5" id="KW-0863">Zinc-finger</keyword>
<dbReference type="SUPFAM" id="SSF57667">
    <property type="entry name" value="beta-beta-alpha zinc fingers"/>
    <property type="match status" value="4"/>
</dbReference>
<evidence type="ECO:0000256" key="4">
    <source>
        <dbReference type="ARBA" id="ARBA00022833"/>
    </source>
</evidence>
<dbReference type="Pfam" id="PF00096">
    <property type="entry name" value="zf-C2H2"/>
    <property type="match status" value="1"/>
</dbReference>
<feature type="compositionally biased region" description="Basic and acidic residues" evidence="6">
    <location>
        <begin position="599"/>
        <end position="614"/>
    </location>
</feature>
<dbReference type="PROSITE" id="PS00028">
    <property type="entry name" value="ZINC_FINGER_C2H2_1"/>
    <property type="match status" value="7"/>
</dbReference>
<keyword evidence="1" id="KW-0479">Metal-binding</keyword>
<sequence length="1088" mass="122071">MSFSEALHGLEILHSLYLWACISLEKERLTTKIGVITSSDIGIVTGPRSGICEKHFMPQDIRKGKMSSLNSRAIPIPAKSYEVNSGIDIPIKSPVRSEKDDDQVTVESYSYENDWKNHAGSIENVFHPVCIESNNDYYIVNGKTCPQVQEKLVQNNYKEIIEVNICLVCGKNCKNLLLMYNIQSQIDNSTSANVGLLSRIVGKPKREIFVASVKICSRCLYLIQEVSHIEESLKAKKQTIKDMFFNTLQNYNQKQQEAKPSSFASTSVSIVDANINKNVPNADEDEPPETRLCDTKRSSSRRHITSKKYYCPTCKEVYPSLALWVQHCSKHTDNEDIVINDKAKFHKKETKRKILGLYNCVECNKTFNSKQSLIAHAPAHQKGTECNVCGRFLSSRARLKAHLLKMHDIGEEKSKEVECSDCGKCFTTKAGLRYHRNVIHHVGTKYICEQCNKVFYYHVPYNSHMLYAHGEKKVICETCGEKFFTVSKLNAHINSIHRSAKSWACKECKSKFTTHTAYRHHMNVKHLKVQHACEYCNARFRKKSSLVAHLWKHSVFVCQVCKKNFASSDDLRTHMSEVHGKDISWKGRKKQSSQVIQKEQIEPTTESKENRDESLQQNERVTSIVINDLLITAESYDNSSLQPFSLSACEKLPEKQGYSSGEEMKGEAMNIIDSTADLQAVDPAQFDTVGTLQIKTAHDHIDMTPGVSLINVQILGDMEISQSDSLGDLKNSMLHDTGDHMSHDEQLETEDNMNNHLNVETHHLTTEELSVGNELEPACHTLDQNNHLATACHFDSATHLEVTHRLDASSQLHAERRNRLKIARCLETETHLANLKGITNLDRRKAESSNRCLQNSSTADPKTLTVQAHIEGSENESHGSLETNDHCSLPSIISNIDSQGSEEEISQFSPHIQDITSGVDAEIVPHIGSDMGSITSEVGVQMVDSATHHKTNHIHEEIDHLAANVKAQIKHPPPKVDTQMSNISGNVNSQIVKETEVNIGSHVATEISDIASDVSARIVDHAEVSMGGSMDARMLQQDEDIVSEALDKQLEKIDSVELEPFSVALDQQDVQYQYVMYISASGDESNPD</sequence>
<proteinExistence type="predicted"/>
<dbReference type="InterPro" id="IPR050752">
    <property type="entry name" value="C2H2-ZF_domain"/>
</dbReference>
<feature type="domain" description="C2H2-type" evidence="7">
    <location>
        <begin position="531"/>
        <end position="554"/>
    </location>
</feature>
<dbReference type="Pfam" id="PF13912">
    <property type="entry name" value="zf-C2H2_6"/>
    <property type="match status" value="2"/>
</dbReference>
<comment type="caution">
    <text evidence="8">The sequence shown here is derived from an EMBL/GenBank/DDBJ whole genome shotgun (WGS) entry which is preliminary data.</text>
</comment>
<dbReference type="PANTHER" id="PTHR24384:SF193">
    <property type="entry name" value="PR_SET DOMAIN 15"/>
    <property type="match status" value="1"/>
</dbReference>
<dbReference type="EMBL" id="JAXCGZ010003996">
    <property type="protein sequence ID" value="KAK7082494.1"/>
    <property type="molecule type" value="Genomic_DNA"/>
</dbReference>
<dbReference type="GO" id="GO:0000981">
    <property type="term" value="F:DNA-binding transcription factor activity, RNA polymerase II-specific"/>
    <property type="evidence" value="ECO:0007669"/>
    <property type="project" value="TreeGrafter"/>
</dbReference>
<feature type="domain" description="C2H2-type" evidence="7">
    <location>
        <begin position="358"/>
        <end position="385"/>
    </location>
</feature>
<evidence type="ECO:0000313" key="8">
    <source>
        <dbReference type="EMBL" id="KAK7082494.1"/>
    </source>
</evidence>
<feature type="domain" description="C2H2-type" evidence="7">
    <location>
        <begin position="446"/>
        <end position="474"/>
    </location>
</feature>
<dbReference type="GO" id="GO:0008270">
    <property type="term" value="F:zinc ion binding"/>
    <property type="evidence" value="ECO:0007669"/>
    <property type="project" value="UniProtKB-KW"/>
</dbReference>
<accession>A0AAN9ACB3</accession>
<dbReference type="Gene3D" id="3.30.160.60">
    <property type="entry name" value="Classic Zinc Finger"/>
    <property type="match status" value="5"/>
</dbReference>
<evidence type="ECO:0000256" key="6">
    <source>
        <dbReference type="SAM" id="MobiDB-lite"/>
    </source>
</evidence>
<feature type="region of interest" description="Disordered" evidence="6">
    <location>
        <begin position="278"/>
        <end position="297"/>
    </location>
</feature>
<evidence type="ECO:0000256" key="3">
    <source>
        <dbReference type="ARBA" id="ARBA00022771"/>
    </source>
</evidence>
<dbReference type="InterPro" id="IPR036236">
    <property type="entry name" value="Znf_C2H2_sf"/>
</dbReference>
<keyword evidence="2" id="KW-0677">Repeat</keyword>
<feature type="compositionally biased region" description="Basic and acidic residues" evidence="6">
    <location>
        <begin position="288"/>
        <end position="297"/>
    </location>
</feature>
<keyword evidence="9" id="KW-1185">Reference proteome</keyword>
<feature type="domain" description="C2H2-type" evidence="7">
    <location>
        <begin position="417"/>
        <end position="446"/>
    </location>
</feature>
<evidence type="ECO:0000256" key="5">
    <source>
        <dbReference type="PROSITE-ProRule" id="PRU00042"/>
    </source>
</evidence>
<gene>
    <name evidence="8" type="ORF">SK128_007590</name>
</gene>
<name>A0AAN9ACB3_HALRR</name>
<feature type="domain" description="C2H2-type" evidence="7">
    <location>
        <begin position="474"/>
        <end position="502"/>
    </location>
</feature>
<feature type="domain" description="C2H2-type" evidence="7">
    <location>
        <begin position="556"/>
        <end position="584"/>
    </location>
</feature>
<dbReference type="Proteomes" id="UP001381693">
    <property type="component" value="Unassembled WGS sequence"/>
</dbReference>
<dbReference type="SMART" id="SM00355">
    <property type="entry name" value="ZnF_C2H2"/>
    <property type="match status" value="9"/>
</dbReference>
<dbReference type="GO" id="GO:0000978">
    <property type="term" value="F:RNA polymerase II cis-regulatory region sequence-specific DNA binding"/>
    <property type="evidence" value="ECO:0007669"/>
    <property type="project" value="TreeGrafter"/>
</dbReference>
<dbReference type="GO" id="GO:0005634">
    <property type="term" value="C:nucleus"/>
    <property type="evidence" value="ECO:0007669"/>
    <property type="project" value="UniProtKB-SubCell"/>
</dbReference>
<evidence type="ECO:0000259" key="7">
    <source>
        <dbReference type="PROSITE" id="PS50157"/>
    </source>
</evidence>
<feature type="region of interest" description="Disordered" evidence="6">
    <location>
        <begin position="582"/>
        <end position="616"/>
    </location>
</feature>
<dbReference type="AlphaFoldDB" id="A0AAN9ACB3"/>
<dbReference type="InterPro" id="IPR013087">
    <property type="entry name" value="Znf_C2H2_type"/>
</dbReference>
<feature type="domain" description="C2H2-type" evidence="7">
    <location>
        <begin position="384"/>
        <end position="407"/>
    </location>
</feature>
<evidence type="ECO:0000256" key="2">
    <source>
        <dbReference type="ARBA" id="ARBA00022737"/>
    </source>
</evidence>
<dbReference type="PANTHER" id="PTHR24384">
    <property type="entry name" value="FINGER PUTATIVE TRANSCRIPTION FACTOR FAMILY-RELATED"/>
    <property type="match status" value="1"/>
</dbReference>
<keyword evidence="4" id="KW-0862">Zinc</keyword>
<evidence type="ECO:0000256" key="1">
    <source>
        <dbReference type="ARBA" id="ARBA00022723"/>
    </source>
</evidence>
<reference evidence="8 9" key="1">
    <citation type="submission" date="2023-11" db="EMBL/GenBank/DDBJ databases">
        <title>Halocaridina rubra genome assembly.</title>
        <authorList>
            <person name="Smith C."/>
        </authorList>
    </citation>
    <scope>NUCLEOTIDE SEQUENCE [LARGE SCALE GENOMIC DNA]</scope>
    <source>
        <strain evidence="8">EP-1</strain>
        <tissue evidence="8">Whole</tissue>
    </source>
</reference>
<evidence type="ECO:0000313" key="9">
    <source>
        <dbReference type="Proteomes" id="UP001381693"/>
    </source>
</evidence>
<organism evidence="8 9">
    <name type="scientific">Halocaridina rubra</name>
    <name type="common">Hawaiian red shrimp</name>
    <dbReference type="NCBI Taxonomy" id="373956"/>
    <lineage>
        <taxon>Eukaryota</taxon>
        <taxon>Metazoa</taxon>
        <taxon>Ecdysozoa</taxon>
        <taxon>Arthropoda</taxon>
        <taxon>Crustacea</taxon>
        <taxon>Multicrustacea</taxon>
        <taxon>Malacostraca</taxon>
        <taxon>Eumalacostraca</taxon>
        <taxon>Eucarida</taxon>
        <taxon>Decapoda</taxon>
        <taxon>Pleocyemata</taxon>
        <taxon>Caridea</taxon>
        <taxon>Atyoidea</taxon>
        <taxon>Atyidae</taxon>
        <taxon>Halocaridina</taxon>
    </lineage>
</organism>
<protein>
    <recommendedName>
        <fullName evidence="7">C2H2-type domain-containing protein</fullName>
    </recommendedName>
</protein>
<dbReference type="PROSITE" id="PS50157">
    <property type="entry name" value="ZINC_FINGER_C2H2_2"/>
    <property type="match status" value="7"/>
</dbReference>